<evidence type="ECO:0000313" key="2">
    <source>
        <dbReference type="Proteomes" id="UP001169764"/>
    </source>
</evidence>
<dbReference type="Proteomes" id="UP001169764">
    <property type="component" value="Unassembled WGS sequence"/>
</dbReference>
<dbReference type="Gene3D" id="1.10.238.160">
    <property type="match status" value="1"/>
</dbReference>
<comment type="caution">
    <text evidence="1">The sequence shown here is derived from an EMBL/GenBank/DDBJ whole genome shotgun (WGS) entry which is preliminary data.</text>
</comment>
<organism evidence="1 2">
    <name type="scientific">Sphingomonas natans</name>
    <dbReference type="NCBI Taxonomy" id="3063330"/>
    <lineage>
        <taxon>Bacteria</taxon>
        <taxon>Pseudomonadati</taxon>
        <taxon>Pseudomonadota</taxon>
        <taxon>Alphaproteobacteria</taxon>
        <taxon>Sphingomonadales</taxon>
        <taxon>Sphingomonadaceae</taxon>
        <taxon>Sphingomonas</taxon>
    </lineage>
</organism>
<sequence length="61" mass="6966">MLSQAQVCRALNLSRATLHRMRRVGAFPPPLRLSVNRIAWRASVVERWLADRDPQLATILS</sequence>
<accession>A0ABT8Y6N7</accession>
<evidence type="ECO:0000313" key="1">
    <source>
        <dbReference type="EMBL" id="MDO6413578.1"/>
    </source>
</evidence>
<dbReference type="SUPFAM" id="SSF46955">
    <property type="entry name" value="Putative DNA-binding domain"/>
    <property type="match status" value="1"/>
</dbReference>
<name>A0ABT8Y6N7_9SPHN</name>
<reference evidence="1" key="1">
    <citation type="submission" date="2023-07" db="EMBL/GenBank/DDBJ databases">
        <authorList>
            <person name="Kim M."/>
        </authorList>
    </citation>
    <scope>NUCLEOTIDE SEQUENCE</scope>
    <source>
        <strain evidence="1">BIUV-7</strain>
    </source>
</reference>
<proteinExistence type="predicted"/>
<dbReference type="Pfam" id="PF05930">
    <property type="entry name" value="Phage_AlpA"/>
    <property type="match status" value="1"/>
</dbReference>
<protein>
    <submittedName>
        <fullName evidence="1">AlpA family phage regulatory protein</fullName>
    </submittedName>
</protein>
<keyword evidence="2" id="KW-1185">Reference proteome</keyword>
<dbReference type="InterPro" id="IPR010260">
    <property type="entry name" value="AlpA"/>
</dbReference>
<dbReference type="EMBL" id="JAUOTP010000002">
    <property type="protein sequence ID" value="MDO6413578.1"/>
    <property type="molecule type" value="Genomic_DNA"/>
</dbReference>
<gene>
    <name evidence="1" type="ORF">Q4F19_04205</name>
</gene>
<dbReference type="InterPro" id="IPR009061">
    <property type="entry name" value="DNA-bd_dom_put_sf"/>
</dbReference>